<sequence>MRRRYLKATKADKAERERLTAAGVPSWRMAEHMAGNPQSMDFARFAALCCGAKNRKGEPCKRRDIYGNGRCINHGGLSTGPKTQAGKLRALANLTGPHEGSSVKRKKAEA</sequence>
<name>B1Y2V3_LEPCP</name>
<dbReference type="STRING" id="395495.Lcho_2179"/>
<organism evidence="1 2">
    <name type="scientific">Leptothrix cholodnii (strain ATCC 51168 / LMG 8142 / SP-6)</name>
    <name type="common">Leptothrix discophora (strain SP-6)</name>
    <dbReference type="NCBI Taxonomy" id="395495"/>
    <lineage>
        <taxon>Bacteria</taxon>
        <taxon>Pseudomonadati</taxon>
        <taxon>Pseudomonadota</taxon>
        <taxon>Betaproteobacteria</taxon>
        <taxon>Burkholderiales</taxon>
        <taxon>Sphaerotilaceae</taxon>
        <taxon>Leptothrix</taxon>
    </lineage>
</organism>
<proteinExistence type="predicted"/>
<evidence type="ECO:0000313" key="2">
    <source>
        <dbReference type="Proteomes" id="UP000001693"/>
    </source>
</evidence>
<dbReference type="NCBIfam" id="NF041373">
    <property type="entry name" value="HGG_STG"/>
    <property type="match status" value="1"/>
</dbReference>
<dbReference type="InterPro" id="IPR047675">
    <property type="entry name" value="Putative_zinc-bd"/>
</dbReference>
<evidence type="ECO:0000313" key="1">
    <source>
        <dbReference type="EMBL" id="ACB34445.1"/>
    </source>
</evidence>
<keyword evidence="2" id="KW-1185">Reference proteome</keyword>
<dbReference type="AlphaFoldDB" id="B1Y2V3"/>
<protein>
    <submittedName>
        <fullName evidence="1">Uncharacterized protein</fullName>
    </submittedName>
</protein>
<dbReference type="EMBL" id="CP001013">
    <property type="protein sequence ID" value="ACB34445.1"/>
    <property type="molecule type" value="Genomic_DNA"/>
</dbReference>
<dbReference type="Proteomes" id="UP000001693">
    <property type="component" value="Chromosome"/>
</dbReference>
<dbReference type="HOGENOM" id="CLU_2167844_0_0_4"/>
<dbReference type="eggNOG" id="ENOG50335NX">
    <property type="taxonomic scope" value="Bacteria"/>
</dbReference>
<accession>B1Y2V3</accession>
<reference evidence="1 2" key="1">
    <citation type="submission" date="2008-03" db="EMBL/GenBank/DDBJ databases">
        <title>Complete sequence of Leptothrix cholodnii SP-6.</title>
        <authorList>
            <consortium name="US DOE Joint Genome Institute"/>
            <person name="Copeland A."/>
            <person name="Lucas S."/>
            <person name="Lapidus A."/>
            <person name="Glavina del Rio T."/>
            <person name="Dalin E."/>
            <person name="Tice H."/>
            <person name="Bruce D."/>
            <person name="Goodwin L."/>
            <person name="Pitluck S."/>
            <person name="Chertkov O."/>
            <person name="Brettin T."/>
            <person name="Detter J.C."/>
            <person name="Han C."/>
            <person name="Kuske C.R."/>
            <person name="Schmutz J."/>
            <person name="Larimer F."/>
            <person name="Land M."/>
            <person name="Hauser L."/>
            <person name="Kyrpides N."/>
            <person name="Lykidis A."/>
            <person name="Emerson D."/>
            <person name="Richardson P."/>
        </authorList>
    </citation>
    <scope>NUCLEOTIDE SEQUENCE [LARGE SCALE GENOMIC DNA]</scope>
    <source>
        <strain evidence="2">ATCC 51168 / LMG 8142 / SP-6</strain>
    </source>
</reference>
<dbReference type="KEGG" id="lch:Lcho_2179"/>
<gene>
    <name evidence="1" type="ordered locus">Lcho_2179</name>
</gene>